<sequence length="238" mass="25449">MGGATRRGGHPPTGQAPFHLIRHAALSGIICHGPRRGSDAGFALLDDWLPRRETQPPRWEAEDAVVELARRYLHGHAPAEAADFAVWSGLPLTTARQAWRTLVAGGEIAPYGAHGLTVPVDSATTPQGVDAGDVRLLPAYDGCLVGCRSRAQAVPDAFERQVWPGGGQIRPTVAVDGLTVATWSRGRRETVRGSVRIEPFGSLSARVEEGAARKAAAVARFFTLPSESGEGRPREDER</sequence>
<accession>A0ABT0UNY4</accession>
<dbReference type="PANTHER" id="PTHR38479">
    <property type="entry name" value="LMO0824 PROTEIN"/>
    <property type="match status" value="1"/>
</dbReference>
<dbReference type="EMBL" id="JAMQAW010000010">
    <property type="protein sequence ID" value="MCM2389093.1"/>
    <property type="molecule type" value="Genomic_DNA"/>
</dbReference>
<reference evidence="1" key="1">
    <citation type="submission" date="2022-06" db="EMBL/GenBank/DDBJ databases">
        <title>Genome public.</title>
        <authorList>
            <person name="Sun Q."/>
        </authorList>
    </citation>
    <scope>NUCLEOTIDE SEQUENCE</scope>
    <source>
        <strain evidence="1">CWNU-1</strain>
    </source>
</reference>
<keyword evidence="1" id="KW-0238">DNA-binding</keyword>
<dbReference type="Pfam" id="PF06224">
    <property type="entry name" value="AlkZ-like"/>
    <property type="match status" value="1"/>
</dbReference>
<dbReference type="Proteomes" id="UP001431429">
    <property type="component" value="Unassembled WGS sequence"/>
</dbReference>
<organism evidence="1 2">
    <name type="scientific">Streptomyces albipurpureus</name>
    <dbReference type="NCBI Taxonomy" id="2897419"/>
    <lineage>
        <taxon>Bacteria</taxon>
        <taxon>Bacillati</taxon>
        <taxon>Actinomycetota</taxon>
        <taxon>Actinomycetes</taxon>
        <taxon>Kitasatosporales</taxon>
        <taxon>Streptomycetaceae</taxon>
        <taxon>Streptomyces</taxon>
    </lineage>
</organism>
<dbReference type="RefSeq" id="WP_250919438.1">
    <property type="nucleotide sequence ID" value="NZ_JAMQAW010000010.1"/>
</dbReference>
<protein>
    <submittedName>
        <fullName evidence="1">Winged helix DNA-binding domain-containing protein</fullName>
    </submittedName>
</protein>
<keyword evidence="2" id="KW-1185">Reference proteome</keyword>
<dbReference type="PANTHER" id="PTHR38479:SF2">
    <property type="entry name" value="WINGED HELIX DNA-BINDING DOMAIN-CONTAINING PROTEIN"/>
    <property type="match status" value="1"/>
</dbReference>
<name>A0ABT0UNY4_9ACTN</name>
<dbReference type="InterPro" id="IPR009351">
    <property type="entry name" value="AlkZ-like"/>
</dbReference>
<dbReference type="GO" id="GO:0003677">
    <property type="term" value="F:DNA binding"/>
    <property type="evidence" value="ECO:0007669"/>
    <property type="project" value="UniProtKB-KW"/>
</dbReference>
<comment type="caution">
    <text evidence="1">The sequence shown here is derived from an EMBL/GenBank/DDBJ whole genome shotgun (WGS) entry which is preliminary data.</text>
</comment>
<gene>
    <name evidence="1" type="ORF">NBG84_12440</name>
</gene>
<evidence type="ECO:0000313" key="2">
    <source>
        <dbReference type="Proteomes" id="UP001431429"/>
    </source>
</evidence>
<proteinExistence type="predicted"/>
<evidence type="ECO:0000313" key="1">
    <source>
        <dbReference type="EMBL" id="MCM2389093.1"/>
    </source>
</evidence>